<name>A0ABD5JSV2_9HYPH</name>
<reference evidence="1 2" key="1">
    <citation type="submission" date="2024-03" db="EMBL/GenBank/DDBJ databases">
        <title>Reference genomes for the five species model microbial community.</title>
        <authorList>
            <person name="Padfield D."/>
        </authorList>
    </citation>
    <scope>NUCLEOTIDE SEQUENCE [LARGE SCALE GENOMIC DNA]</scope>
    <source>
        <strain evidence="1 2">AB1</strain>
    </source>
</reference>
<dbReference type="RefSeq" id="WP_339439323.1">
    <property type="nucleotide sequence ID" value="NZ_JBBHKQ010000001.1"/>
</dbReference>
<dbReference type="PANTHER" id="PTHR39166">
    <property type="entry name" value="BLL1166 PROTEIN"/>
    <property type="match status" value="1"/>
</dbReference>
<dbReference type="AlphaFoldDB" id="A0ABD5JSV2"/>
<dbReference type="EMBL" id="JBBHKQ010000001">
    <property type="protein sequence ID" value="MEJ5899757.1"/>
    <property type="molecule type" value="Genomic_DNA"/>
</dbReference>
<dbReference type="InterPro" id="IPR009267">
    <property type="entry name" value="NTP_transf_6"/>
</dbReference>
<comment type="caution">
    <text evidence="1">The sequence shown here is derived from an EMBL/GenBank/DDBJ whole genome shotgun (WGS) entry which is preliminary data.</text>
</comment>
<gene>
    <name evidence="1" type="ORF">WIX40_06505</name>
</gene>
<dbReference type="PANTHER" id="PTHR39166:SF1">
    <property type="entry name" value="BLL1166 PROTEIN"/>
    <property type="match status" value="1"/>
</dbReference>
<sequence length="175" mass="20204">MSSSEQQFVEQIKRNETNRWLLEVLPIMKLPQATLTAGCLFQTVWNLKSGNEPNWAIKDYDVFYFDADDLSWEAEDAQIQKARELLGDLADKVEIRNQARVHLWYQQRFGSPCPQLTRVEDGIDRYLINCTRFGVGIESGAVYAPDGFDDMRTGILRINPNNLQMDQFLSKCADY</sequence>
<proteinExistence type="predicted"/>
<evidence type="ECO:0000313" key="2">
    <source>
        <dbReference type="Proteomes" id="UP001362311"/>
    </source>
</evidence>
<accession>A0ABD5JSV2</accession>
<organism evidence="1 2">
    <name type="scientific">Ochrobactrum teleogrylli</name>
    <dbReference type="NCBI Taxonomy" id="2479765"/>
    <lineage>
        <taxon>Bacteria</taxon>
        <taxon>Pseudomonadati</taxon>
        <taxon>Pseudomonadota</taxon>
        <taxon>Alphaproteobacteria</taxon>
        <taxon>Hyphomicrobiales</taxon>
        <taxon>Brucellaceae</taxon>
        <taxon>Brucella/Ochrobactrum group</taxon>
        <taxon>Ochrobactrum</taxon>
    </lineage>
</organism>
<evidence type="ECO:0000313" key="1">
    <source>
        <dbReference type="EMBL" id="MEJ5899757.1"/>
    </source>
</evidence>
<dbReference type="Proteomes" id="UP001362311">
    <property type="component" value="Unassembled WGS sequence"/>
</dbReference>
<protein>
    <submittedName>
        <fullName evidence="1">Nucleotidyltransferase family protein</fullName>
    </submittedName>
</protein>
<dbReference type="Pfam" id="PF06042">
    <property type="entry name" value="NTP_transf_6"/>
    <property type="match status" value="1"/>
</dbReference>